<gene>
    <name evidence="3" type="ORF">RGQ29_014203</name>
</gene>
<sequence length="386" mass="44820">MCGTTPWVAAPLHPLLLFDEANSEVNKDFSNCQVCKEKRWEYCYGCFRCNFKLHIRCGSLAPTTEAPEVLHHPLTPYWKWMTFTCDLCAKDSKSCDFVAHLDCAMSGGNMEDINLLELKEEESAESKAMLENVDSKLDQSIDSDICKVIKTAVREDGTEISPEIRHFSHEHHLKPTDEVPNNKICDGCVRAILLPSFYSCVDFNCSFFLHISCTKLPKIKQHPLHQHSLTLTYKEYGISCNACWQLCGGFLYSCKRCNFDLNVQCSLILNTLSHAYHKHPLYHSITNIRQKCSICSSEQHQEFRCTTIELVLDFKCATLSQTAWYNQHEHPFTLRYTPEDDSNKYYCDICEEERDSKQWFYYYEDCSYPAHFKCIIGNYPNYKQHK</sequence>
<feature type="domain" description="DC1" evidence="2">
    <location>
        <begin position="327"/>
        <end position="375"/>
    </location>
</feature>
<accession>A0AAN7FL83</accession>
<proteinExistence type="predicted"/>
<feature type="domain" description="DC1" evidence="2">
    <location>
        <begin position="11"/>
        <end position="57"/>
    </location>
</feature>
<protein>
    <recommendedName>
        <fullName evidence="2">DC1 domain-containing protein</fullName>
    </recommendedName>
</protein>
<dbReference type="InterPro" id="IPR004146">
    <property type="entry name" value="DC1"/>
</dbReference>
<dbReference type="Pfam" id="PF03107">
    <property type="entry name" value="C1_2"/>
    <property type="match status" value="4"/>
</dbReference>
<name>A0AAN7FL83_QUERU</name>
<dbReference type="Proteomes" id="UP001324115">
    <property type="component" value="Unassembled WGS sequence"/>
</dbReference>
<keyword evidence="1" id="KW-0677">Repeat</keyword>
<keyword evidence="4" id="KW-1185">Reference proteome</keyword>
<comment type="caution">
    <text evidence="3">The sequence shown here is derived from an EMBL/GenBank/DDBJ whole genome shotgun (WGS) entry which is preliminary data.</text>
</comment>
<dbReference type="InterPro" id="IPR046349">
    <property type="entry name" value="C1-like_sf"/>
</dbReference>
<feature type="domain" description="DC1" evidence="2">
    <location>
        <begin position="167"/>
        <end position="213"/>
    </location>
</feature>
<reference evidence="3 4" key="1">
    <citation type="journal article" date="2023" name="G3 (Bethesda)">
        <title>A haplotype-resolved chromosome-scale genome for Quercus rubra L. provides insights into the genetics of adaptive traits for red oak species.</title>
        <authorList>
            <person name="Kapoor B."/>
            <person name="Jenkins J."/>
            <person name="Schmutz J."/>
            <person name="Zhebentyayeva T."/>
            <person name="Kuelheim C."/>
            <person name="Coggeshall M."/>
            <person name="Heim C."/>
            <person name="Lasky J.R."/>
            <person name="Leites L."/>
            <person name="Islam-Faridi N."/>
            <person name="Romero-Severson J."/>
            <person name="DeLeo V.L."/>
            <person name="Lucas S.M."/>
            <person name="Lazic D."/>
            <person name="Gailing O."/>
            <person name="Carlson J."/>
            <person name="Staton M."/>
        </authorList>
    </citation>
    <scope>NUCLEOTIDE SEQUENCE [LARGE SCALE GENOMIC DNA]</scope>
    <source>
        <strain evidence="3">Pseudo-F2</strain>
    </source>
</reference>
<dbReference type="AlphaFoldDB" id="A0AAN7FL83"/>
<dbReference type="EMBL" id="JAXUIC010000003">
    <property type="protein sequence ID" value="KAK4596025.1"/>
    <property type="molecule type" value="Genomic_DNA"/>
</dbReference>
<evidence type="ECO:0000313" key="3">
    <source>
        <dbReference type="EMBL" id="KAK4596025.1"/>
    </source>
</evidence>
<organism evidence="3 4">
    <name type="scientific">Quercus rubra</name>
    <name type="common">Northern red oak</name>
    <name type="synonym">Quercus borealis</name>
    <dbReference type="NCBI Taxonomy" id="3512"/>
    <lineage>
        <taxon>Eukaryota</taxon>
        <taxon>Viridiplantae</taxon>
        <taxon>Streptophyta</taxon>
        <taxon>Embryophyta</taxon>
        <taxon>Tracheophyta</taxon>
        <taxon>Spermatophyta</taxon>
        <taxon>Magnoliopsida</taxon>
        <taxon>eudicotyledons</taxon>
        <taxon>Gunneridae</taxon>
        <taxon>Pentapetalae</taxon>
        <taxon>rosids</taxon>
        <taxon>fabids</taxon>
        <taxon>Fagales</taxon>
        <taxon>Fagaceae</taxon>
        <taxon>Quercus</taxon>
    </lineage>
</organism>
<evidence type="ECO:0000259" key="2">
    <source>
        <dbReference type="Pfam" id="PF03107"/>
    </source>
</evidence>
<dbReference type="PANTHER" id="PTHR32410:SF163">
    <property type="entry name" value="DC1 DOMAIN-CONTAINING PROTEIN"/>
    <property type="match status" value="1"/>
</dbReference>
<feature type="domain" description="DC1" evidence="2">
    <location>
        <begin position="223"/>
        <end position="265"/>
    </location>
</feature>
<evidence type="ECO:0000256" key="1">
    <source>
        <dbReference type="ARBA" id="ARBA00022737"/>
    </source>
</evidence>
<dbReference type="SUPFAM" id="SSF57889">
    <property type="entry name" value="Cysteine-rich domain"/>
    <property type="match status" value="4"/>
</dbReference>
<dbReference type="InterPro" id="IPR053192">
    <property type="entry name" value="Vacuole_Formation_Reg"/>
</dbReference>
<dbReference type="PANTHER" id="PTHR32410">
    <property type="entry name" value="CYSTEINE/HISTIDINE-RICH C1 DOMAIN FAMILY PROTEIN"/>
    <property type="match status" value="1"/>
</dbReference>
<evidence type="ECO:0000313" key="4">
    <source>
        <dbReference type="Proteomes" id="UP001324115"/>
    </source>
</evidence>